<dbReference type="EMBL" id="KL584706">
    <property type="protein sequence ID" value="KEQ74894.1"/>
    <property type="molecule type" value="Genomic_DNA"/>
</dbReference>
<dbReference type="AlphaFoldDB" id="A0A074WTJ6"/>
<dbReference type="GO" id="GO:0005797">
    <property type="term" value="C:Golgi medial cisterna"/>
    <property type="evidence" value="ECO:0007669"/>
    <property type="project" value="TreeGrafter"/>
</dbReference>
<dbReference type="InterPro" id="IPR026705">
    <property type="entry name" value="Hid-1/Ecm30"/>
</dbReference>
<protein>
    <submittedName>
        <fullName evidence="1">Uncharacterized protein</fullName>
    </submittedName>
</protein>
<name>A0A074WTJ6_9PEZI</name>
<dbReference type="GeneID" id="25409676"/>
<feature type="non-terminal residue" evidence="1">
    <location>
        <position position="1"/>
    </location>
</feature>
<dbReference type="STRING" id="1043004.A0A074WTJ6"/>
<evidence type="ECO:0000313" key="2">
    <source>
        <dbReference type="Proteomes" id="UP000027730"/>
    </source>
</evidence>
<dbReference type="PROSITE" id="PS50007">
    <property type="entry name" value="PIPLC_X_DOMAIN"/>
    <property type="match status" value="1"/>
</dbReference>
<dbReference type="Proteomes" id="UP000027730">
    <property type="component" value="Unassembled WGS sequence"/>
</dbReference>
<dbReference type="Pfam" id="PF12722">
    <property type="entry name" value="Hid1"/>
    <property type="match status" value="2"/>
</dbReference>
<dbReference type="HOGENOM" id="CLU_007392_0_0_1"/>
<dbReference type="OrthoDB" id="432953at2759"/>
<sequence length="793" mass="89732">FWQRPETAEHVFETITPSDLRTMRDNPKSFVNFETLILTVSLRLIHLRTADHDLFDKDPSTFIREALNCVRILTRVLPFVYECDRLCAWEQDFFWASTDKLPPSDLAPTCLGVELIDSLLDMAFWSGFTLPINMHGNNGPTYGFWQSGIAYERRLETSKEFESRRTEIMQLLLVLESKCIYKPANAFTTFGSEAIDFISNHHDRKKVQYLLCSLLNTVLKYQPDARYLSPSPRELHETHVRTCLHFLQVNLLNRTPWTEASAPPDNRFRDLFSHLHKATHLQFLADGILKILRQPLEANSNGLNIVQRPLVWAHEIIPLLWESLYSNKYFRAFICETGRQFELTVFLLFYILDPNKNVEGVKRVSLLCVQTMSENPEYAISLNKSFEGHDNLPSFMQIKNFHGSYADYLFTWLLTLLKPKKNGHLDAMAAALVGIIVNVSPYISHLGRATSLKLIQLVDLYTRNSLSTSVETNAMVLTHMVRAVNSMLEEHKPGTGSLYYTNRRSNTDQSLVENENLIWAIWKYGTTFEHLADLRMEVDPGFKQMVEQIREQGITEPTLCPDGTVLHPLIAANDIANMDKDKAPRPRLGRGRTWLELRDIYNPATSPVAPPVDDTPPLNADDLAEKQPSVSARAVRTWLPQMPLLTTLSLLLALQAWTAKLLEERGMEGSQEAVDGLGMDEVLQPVRNVGRICVETTTRNIHTFPMTAPFSEAYAAFYWGLVVSQDLQHASTSGSGIWSSTNVKLFKIRAGEVVPPSLLSPKGAVDALGESLVSGVQNLALKFRQQLNGGSEA</sequence>
<dbReference type="PANTHER" id="PTHR21575:SF12">
    <property type="entry name" value="PROTEIN HID1"/>
    <property type="match status" value="1"/>
</dbReference>
<evidence type="ECO:0000313" key="1">
    <source>
        <dbReference type="EMBL" id="KEQ74894.1"/>
    </source>
</evidence>
<proteinExistence type="predicted"/>
<gene>
    <name evidence="1" type="ORF">M436DRAFT_42078</name>
</gene>
<dbReference type="RefSeq" id="XP_013428875.1">
    <property type="nucleotide sequence ID" value="XM_013573421.1"/>
</dbReference>
<accession>A0A074WTJ6</accession>
<reference evidence="1 2" key="1">
    <citation type="journal article" date="2014" name="BMC Genomics">
        <title>Genome sequencing of four Aureobasidium pullulans varieties: biotechnological potential, stress tolerance, and description of new species.</title>
        <authorList>
            <person name="Gostin Ar C."/>
            <person name="Ohm R.A."/>
            <person name="Kogej T."/>
            <person name="Sonjak S."/>
            <person name="Turk M."/>
            <person name="Zajc J."/>
            <person name="Zalar P."/>
            <person name="Grube M."/>
            <person name="Sun H."/>
            <person name="Han J."/>
            <person name="Sharma A."/>
            <person name="Chiniquy J."/>
            <person name="Ngan C.Y."/>
            <person name="Lipzen A."/>
            <person name="Barry K."/>
            <person name="Grigoriev I.V."/>
            <person name="Gunde-Cimerman N."/>
        </authorList>
    </citation>
    <scope>NUCLEOTIDE SEQUENCE [LARGE SCALE GENOMIC DNA]</scope>
    <source>
        <strain evidence="1 2">CBS 147.97</strain>
    </source>
</reference>
<dbReference type="GO" id="GO:0016020">
    <property type="term" value="C:membrane"/>
    <property type="evidence" value="ECO:0007669"/>
    <property type="project" value="TreeGrafter"/>
</dbReference>
<dbReference type="GO" id="GO:0000138">
    <property type="term" value="C:Golgi trans cisterna"/>
    <property type="evidence" value="ECO:0007669"/>
    <property type="project" value="TreeGrafter"/>
</dbReference>
<keyword evidence="2" id="KW-1185">Reference proteome</keyword>
<dbReference type="PANTHER" id="PTHR21575">
    <property type="entry name" value="PROTEIN HID1"/>
    <property type="match status" value="1"/>
</dbReference>
<organism evidence="1 2">
    <name type="scientific">Aureobasidium namibiae CBS 147.97</name>
    <dbReference type="NCBI Taxonomy" id="1043004"/>
    <lineage>
        <taxon>Eukaryota</taxon>
        <taxon>Fungi</taxon>
        <taxon>Dikarya</taxon>
        <taxon>Ascomycota</taxon>
        <taxon>Pezizomycotina</taxon>
        <taxon>Dothideomycetes</taxon>
        <taxon>Dothideomycetidae</taxon>
        <taxon>Dothideales</taxon>
        <taxon>Saccotheciaceae</taxon>
        <taxon>Aureobasidium</taxon>
    </lineage>
</organism>